<evidence type="ECO:0000259" key="1">
    <source>
        <dbReference type="PROSITE" id="PS50075"/>
    </source>
</evidence>
<sequence>MVNTQKLLDIVAEIIEMDDVTLETELNEDNWDSLAVVTFISEVDNEFDKIVSPSQVIKATKIAELLELIK</sequence>
<dbReference type="Gene3D" id="1.10.1200.10">
    <property type="entry name" value="ACP-like"/>
    <property type="match status" value="1"/>
</dbReference>
<dbReference type="InterPro" id="IPR036736">
    <property type="entry name" value="ACP-like_sf"/>
</dbReference>
<dbReference type="SUPFAM" id="SSF47336">
    <property type="entry name" value="ACP-like"/>
    <property type="match status" value="1"/>
</dbReference>
<gene>
    <name evidence="2" type="ORF">KDN34_05475</name>
</gene>
<dbReference type="RefSeq" id="WP_212595905.1">
    <property type="nucleotide sequence ID" value="NZ_CP073587.1"/>
</dbReference>
<keyword evidence="3" id="KW-1185">Reference proteome</keyword>
<evidence type="ECO:0000313" key="2">
    <source>
        <dbReference type="EMBL" id="QUN06898.1"/>
    </source>
</evidence>
<dbReference type="Proteomes" id="UP000679575">
    <property type="component" value="Chromosome"/>
</dbReference>
<feature type="domain" description="Carrier" evidence="1">
    <location>
        <begin position="1"/>
        <end position="70"/>
    </location>
</feature>
<organism evidence="2 3">
    <name type="scientific">Shewanella yunxiaonensis</name>
    <dbReference type="NCBI Taxonomy" id="2829809"/>
    <lineage>
        <taxon>Bacteria</taxon>
        <taxon>Pseudomonadati</taxon>
        <taxon>Pseudomonadota</taxon>
        <taxon>Gammaproteobacteria</taxon>
        <taxon>Alteromonadales</taxon>
        <taxon>Shewanellaceae</taxon>
        <taxon>Shewanella</taxon>
    </lineage>
</organism>
<dbReference type="PROSITE" id="PS50075">
    <property type="entry name" value="CARRIER"/>
    <property type="match status" value="1"/>
</dbReference>
<dbReference type="Pfam" id="PF00550">
    <property type="entry name" value="PP-binding"/>
    <property type="match status" value="1"/>
</dbReference>
<evidence type="ECO:0000313" key="3">
    <source>
        <dbReference type="Proteomes" id="UP000679575"/>
    </source>
</evidence>
<dbReference type="InterPro" id="IPR009081">
    <property type="entry name" value="PP-bd_ACP"/>
</dbReference>
<accession>A0ABX7YVV0</accession>
<protein>
    <submittedName>
        <fullName evidence="2">Acyl carrier protein</fullName>
    </submittedName>
</protein>
<name>A0ABX7YVV0_9GAMM</name>
<reference evidence="2 3" key="1">
    <citation type="submission" date="2021-04" db="EMBL/GenBank/DDBJ databases">
        <title>Novel species identification of genus Shewanella.</title>
        <authorList>
            <person name="Liu G."/>
        </authorList>
    </citation>
    <scope>NUCLEOTIDE SEQUENCE [LARGE SCALE GENOMIC DNA]</scope>
    <source>
        <strain evidence="2 3">FJAT-54481</strain>
    </source>
</reference>
<dbReference type="EMBL" id="CP073587">
    <property type="protein sequence ID" value="QUN06898.1"/>
    <property type="molecule type" value="Genomic_DNA"/>
</dbReference>
<proteinExistence type="predicted"/>